<dbReference type="InterPro" id="IPR003593">
    <property type="entry name" value="AAA+_ATPase"/>
</dbReference>
<evidence type="ECO:0000256" key="13">
    <source>
        <dbReference type="SAM" id="MobiDB-lite"/>
    </source>
</evidence>
<dbReference type="PANTHER" id="PTHR30153">
    <property type="entry name" value="REPLICATIVE DNA HELICASE DNAB"/>
    <property type="match status" value="1"/>
</dbReference>
<dbReference type="Proteomes" id="UP000266328">
    <property type="component" value="Unassembled WGS sequence"/>
</dbReference>
<dbReference type="SUPFAM" id="SSF48024">
    <property type="entry name" value="N-terminal domain of DnaB helicase"/>
    <property type="match status" value="1"/>
</dbReference>
<evidence type="ECO:0000256" key="11">
    <source>
        <dbReference type="NCBIfam" id="TIGR00665"/>
    </source>
</evidence>
<accession>A0A398D218</accession>
<evidence type="ECO:0000259" key="14">
    <source>
        <dbReference type="PROSITE" id="PS51199"/>
    </source>
</evidence>
<evidence type="ECO:0000256" key="12">
    <source>
        <dbReference type="RuleBase" id="RU362085"/>
    </source>
</evidence>
<keyword evidence="7 12" id="KW-0067">ATP-binding</keyword>
<dbReference type="EC" id="5.6.2.3" evidence="11 12"/>
<keyword evidence="9" id="KW-0413">Isomerase</keyword>
<evidence type="ECO:0000256" key="2">
    <source>
        <dbReference type="ARBA" id="ARBA00022515"/>
    </source>
</evidence>
<comment type="caution">
    <text evidence="15">The sequence shown here is derived from an EMBL/GenBank/DDBJ whole genome shotgun (WGS) entry which is preliminary data.</text>
</comment>
<dbReference type="GO" id="GO:0003677">
    <property type="term" value="F:DNA binding"/>
    <property type="evidence" value="ECO:0007669"/>
    <property type="project" value="UniProtKB-UniRule"/>
</dbReference>
<dbReference type="GO" id="GO:0005524">
    <property type="term" value="F:ATP binding"/>
    <property type="evidence" value="ECO:0007669"/>
    <property type="project" value="UniProtKB-UniRule"/>
</dbReference>
<gene>
    <name evidence="15" type="primary">dnaB</name>
    <name evidence="15" type="ORF">SMC7_03510</name>
</gene>
<dbReference type="Gene3D" id="1.10.860.10">
    <property type="entry name" value="DNAb Helicase, Chain A"/>
    <property type="match status" value="1"/>
</dbReference>
<evidence type="ECO:0000313" key="15">
    <source>
        <dbReference type="EMBL" id="RIE06207.1"/>
    </source>
</evidence>
<dbReference type="CDD" id="cd00984">
    <property type="entry name" value="DnaB_C"/>
    <property type="match status" value="1"/>
</dbReference>
<dbReference type="InterPro" id="IPR007692">
    <property type="entry name" value="DNA_helicase_DnaB"/>
</dbReference>
<proteinExistence type="inferred from homology"/>
<evidence type="ECO:0000256" key="10">
    <source>
        <dbReference type="ARBA" id="ARBA00048954"/>
    </source>
</evidence>
<feature type="domain" description="SF4 helicase" evidence="14">
    <location>
        <begin position="199"/>
        <end position="465"/>
    </location>
</feature>
<comment type="catalytic activity">
    <reaction evidence="10 12">
        <text>ATP + H2O = ADP + phosphate + H(+)</text>
        <dbReference type="Rhea" id="RHEA:13065"/>
        <dbReference type="ChEBI" id="CHEBI:15377"/>
        <dbReference type="ChEBI" id="CHEBI:15378"/>
        <dbReference type="ChEBI" id="CHEBI:30616"/>
        <dbReference type="ChEBI" id="CHEBI:43474"/>
        <dbReference type="ChEBI" id="CHEBI:456216"/>
        <dbReference type="EC" id="5.6.2.3"/>
    </reaction>
</comment>
<protein>
    <recommendedName>
        <fullName evidence="11 12">Replicative DNA helicase</fullName>
        <ecNumber evidence="11 12">5.6.2.3</ecNumber>
    </recommendedName>
</protein>
<dbReference type="Gene3D" id="3.40.50.300">
    <property type="entry name" value="P-loop containing nucleotide triphosphate hydrolases"/>
    <property type="match status" value="1"/>
</dbReference>
<evidence type="ECO:0000256" key="6">
    <source>
        <dbReference type="ARBA" id="ARBA00022806"/>
    </source>
</evidence>
<dbReference type="Pfam" id="PF00772">
    <property type="entry name" value="DnaB"/>
    <property type="match status" value="1"/>
</dbReference>
<dbReference type="GO" id="GO:0005829">
    <property type="term" value="C:cytosol"/>
    <property type="evidence" value="ECO:0007669"/>
    <property type="project" value="TreeGrafter"/>
</dbReference>
<dbReference type="Pfam" id="PF03796">
    <property type="entry name" value="DnaB_C"/>
    <property type="match status" value="1"/>
</dbReference>
<keyword evidence="16" id="KW-1185">Reference proteome</keyword>
<feature type="region of interest" description="Disordered" evidence="13">
    <location>
        <begin position="1"/>
        <end position="29"/>
    </location>
</feature>
<dbReference type="AlphaFoldDB" id="A0A398D218"/>
<dbReference type="GO" id="GO:0043139">
    <property type="term" value="F:5'-3' DNA helicase activity"/>
    <property type="evidence" value="ECO:0007669"/>
    <property type="project" value="UniProtKB-EC"/>
</dbReference>
<dbReference type="SMART" id="SM00382">
    <property type="entry name" value="AAA"/>
    <property type="match status" value="1"/>
</dbReference>
<dbReference type="PROSITE" id="PS51199">
    <property type="entry name" value="SF4_HELICASE"/>
    <property type="match status" value="1"/>
</dbReference>
<dbReference type="EMBL" id="QXIS01000020">
    <property type="protein sequence ID" value="RIE06207.1"/>
    <property type="molecule type" value="Genomic_DNA"/>
</dbReference>
<comment type="similarity">
    <text evidence="1 12">Belongs to the helicase family. DnaB subfamily.</text>
</comment>
<sequence length="467" mass="51952">MADRSDAQIGEARPRAGQNEAGSNPGNVVPPYDMGAEQSLLGSFIVSNLTVDEVMDYLKPEDFYFDEHVAICDSIFRLRASSKPVDVVVLSNDIKSHGNLDRIGGVAYLVKLTELVPTTQNVKYYAEIIKESSVKRGIIRAGRDMYELGFSPTVSAMELIDRTEKLIYEASQGMVRGDFQPLERILPRTLQLLEERYDHRGSIRGIATGIKNLDLQIGGFQPQELVVLAARPSVGKTSLALNIAAYNAVRLKKPVGIFSLEMSREQLAERVISSEAMIEADKLRSGYLSQEDWQALTQVSNRLSEAPLYIDDAAGLTALEIRAKAKRLAVTAKVELLIVDYLQLAASGEKAESRVLEVAQITRMLKNLARELNVPIIVVSQLSRDIEKRDRKKPQLSDLRESGAIEQDADIVIFLYTDEATDTSEMNTRTPTNALVAKHRNGKQGNVKLMFDKRYTRFESLDTTAED</sequence>
<dbReference type="GO" id="GO:0006269">
    <property type="term" value="P:DNA replication, synthesis of primer"/>
    <property type="evidence" value="ECO:0007669"/>
    <property type="project" value="UniProtKB-UniRule"/>
</dbReference>
<evidence type="ECO:0000256" key="3">
    <source>
        <dbReference type="ARBA" id="ARBA00022705"/>
    </source>
</evidence>
<dbReference type="InterPro" id="IPR027417">
    <property type="entry name" value="P-loop_NTPase"/>
</dbReference>
<dbReference type="InterPro" id="IPR007693">
    <property type="entry name" value="DNA_helicase_DnaB-like_N"/>
</dbReference>
<dbReference type="PANTHER" id="PTHR30153:SF2">
    <property type="entry name" value="REPLICATIVE DNA HELICASE"/>
    <property type="match status" value="1"/>
</dbReference>
<evidence type="ECO:0000256" key="7">
    <source>
        <dbReference type="ARBA" id="ARBA00022840"/>
    </source>
</evidence>
<dbReference type="GO" id="GO:1990077">
    <property type="term" value="C:primosome complex"/>
    <property type="evidence" value="ECO:0007669"/>
    <property type="project" value="UniProtKB-UniRule"/>
</dbReference>
<evidence type="ECO:0000313" key="16">
    <source>
        <dbReference type="Proteomes" id="UP000266328"/>
    </source>
</evidence>
<keyword evidence="4 12" id="KW-0547">Nucleotide-binding</keyword>
<organism evidence="15 16">
    <name type="scientific">Candidatus Cryosericum terrychapinii</name>
    <dbReference type="NCBI Taxonomy" id="2290919"/>
    <lineage>
        <taxon>Bacteria</taxon>
        <taxon>Pseudomonadati</taxon>
        <taxon>Caldisericota/Cryosericota group</taxon>
        <taxon>Candidatus Cryosericota</taxon>
        <taxon>Candidatus Cryosericia</taxon>
        <taxon>Candidatus Cryosericales</taxon>
        <taxon>Candidatus Cryosericaceae</taxon>
        <taxon>Candidatus Cryosericum</taxon>
    </lineage>
</organism>
<evidence type="ECO:0000256" key="9">
    <source>
        <dbReference type="ARBA" id="ARBA00023235"/>
    </source>
</evidence>
<dbReference type="SUPFAM" id="SSF52540">
    <property type="entry name" value="P-loop containing nucleoside triphosphate hydrolases"/>
    <property type="match status" value="1"/>
</dbReference>
<keyword evidence="3 12" id="KW-0235">DNA replication</keyword>
<keyword evidence="2 12" id="KW-0639">Primosome</keyword>
<dbReference type="OrthoDB" id="9773982at2"/>
<comment type="function">
    <text evidence="12">The main replicative DNA helicase, it participates in initiation and elongation during chromosome replication. Travels ahead of the DNA replisome, separating dsDNA into templates for DNA synthesis. A processive ATP-dependent 5'-3' DNA helicase it has DNA-dependent ATPase activity.</text>
</comment>
<name>A0A398D218_9BACT</name>
<evidence type="ECO:0000256" key="5">
    <source>
        <dbReference type="ARBA" id="ARBA00022801"/>
    </source>
</evidence>
<dbReference type="InterPro" id="IPR016136">
    <property type="entry name" value="DNA_helicase_N/primase_C"/>
</dbReference>
<dbReference type="GO" id="GO:0016887">
    <property type="term" value="F:ATP hydrolysis activity"/>
    <property type="evidence" value="ECO:0007669"/>
    <property type="project" value="RHEA"/>
</dbReference>
<evidence type="ECO:0000256" key="4">
    <source>
        <dbReference type="ARBA" id="ARBA00022741"/>
    </source>
</evidence>
<keyword evidence="6 12" id="KW-0347">Helicase</keyword>
<reference evidence="15 16" key="1">
    <citation type="submission" date="2018-09" db="EMBL/GenBank/DDBJ databases">
        <title>Discovery and Ecogenomic Context for Candidatus Cryosericales, a Global Caldiserica Order Active in Thawing Permafrost.</title>
        <authorList>
            <person name="Martinez M.A."/>
            <person name="Woodcroft B.J."/>
            <person name="Ignacio Espinoza J.C."/>
            <person name="Zayed A."/>
            <person name="Singleton C.M."/>
            <person name="Boyd J."/>
            <person name="Li Y.-F."/>
            <person name="Purvine S."/>
            <person name="Maughan H."/>
            <person name="Hodgkins S.B."/>
            <person name="Anderson D."/>
            <person name="Sederholm M."/>
            <person name="Temperton B."/>
            <person name="Saleska S.R."/>
            <person name="Tyson G.W."/>
            <person name="Rich V.I."/>
        </authorList>
    </citation>
    <scope>NUCLEOTIDE SEQUENCE [LARGE SCALE GENOMIC DNA]</scope>
    <source>
        <strain evidence="15 16">SMC7</strain>
    </source>
</reference>
<dbReference type="InterPro" id="IPR036185">
    <property type="entry name" value="DNA_heli_DnaB-like_N_sf"/>
</dbReference>
<keyword evidence="5 12" id="KW-0378">Hydrolase</keyword>
<dbReference type="InterPro" id="IPR007694">
    <property type="entry name" value="DNA_helicase_DnaB-like_C"/>
</dbReference>
<dbReference type="RefSeq" id="WP_119088983.1">
    <property type="nucleotide sequence ID" value="NZ_QXIS01000020.1"/>
</dbReference>
<evidence type="ECO:0000256" key="1">
    <source>
        <dbReference type="ARBA" id="ARBA00008428"/>
    </source>
</evidence>
<keyword evidence="8 12" id="KW-0238">DNA-binding</keyword>
<evidence type="ECO:0000256" key="8">
    <source>
        <dbReference type="ARBA" id="ARBA00023125"/>
    </source>
</evidence>
<dbReference type="NCBIfam" id="TIGR00665">
    <property type="entry name" value="DnaB"/>
    <property type="match status" value="1"/>
</dbReference>